<keyword evidence="1" id="KW-0472">Membrane</keyword>
<sequence length="72" mass="8103">MPWLRWLLTAFALIFPVLLATYLMRDRPLAQAVSEALAWGGISAWVYVAARVNAVRRGRRCALCEDPSRVGE</sequence>
<keyword evidence="1" id="KW-0812">Transmembrane</keyword>
<keyword evidence="3" id="KW-1185">Reference proteome</keyword>
<gene>
    <name evidence="2" type="ORF">LF41_1059</name>
</gene>
<dbReference type="STRING" id="1300345.LF41_1059"/>
<feature type="transmembrane region" description="Helical" evidence="1">
    <location>
        <begin position="29"/>
        <end position="50"/>
    </location>
</feature>
<reference evidence="2 3" key="1">
    <citation type="submission" date="2014-09" db="EMBL/GenBank/DDBJ databases">
        <title>Genome sequences of Lysobacter dokdonensis DS-58.</title>
        <authorList>
            <person name="Kim J.F."/>
            <person name="Kwak M.-J."/>
        </authorList>
    </citation>
    <scope>NUCLEOTIDE SEQUENCE [LARGE SCALE GENOMIC DNA]</scope>
    <source>
        <strain evidence="2 3">DS-58</strain>
    </source>
</reference>
<proteinExistence type="predicted"/>
<dbReference type="EMBL" id="JRKJ01000002">
    <property type="protein sequence ID" value="KGQ20522.1"/>
    <property type="molecule type" value="Genomic_DNA"/>
</dbReference>
<name>A0A0A2WP58_9GAMM</name>
<accession>A0A0A2WP58</accession>
<keyword evidence="1" id="KW-1133">Transmembrane helix</keyword>
<dbReference type="AlphaFoldDB" id="A0A0A2WP58"/>
<evidence type="ECO:0000313" key="2">
    <source>
        <dbReference type="EMBL" id="KGQ20522.1"/>
    </source>
</evidence>
<protein>
    <submittedName>
        <fullName evidence="2">Uncharacterized protein</fullName>
    </submittedName>
</protein>
<evidence type="ECO:0000313" key="3">
    <source>
        <dbReference type="Proteomes" id="UP000030518"/>
    </source>
</evidence>
<dbReference type="PATRIC" id="fig|1300345.3.peg.380"/>
<organism evidence="2 3">
    <name type="scientific">Lysobacter dokdonensis DS-58</name>
    <dbReference type="NCBI Taxonomy" id="1300345"/>
    <lineage>
        <taxon>Bacteria</taxon>
        <taxon>Pseudomonadati</taxon>
        <taxon>Pseudomonadota</taxon>
        <taxon>Gammaproteobacteria</taxon>
        <taxon>Lysobacterales</taxon>
        <taxon>Lysobacteraceae</taxon>
        <taxon>Noviluteimonas</taxon>
    </lineage>
</organism>
<dbReference type="Proteomes" id="UP000030518">
    <property type="component" value="Unassembled WGS sequence"/>
</dbReference>
<evidence type="ECO:0000256" key="1">
    <source>
        <dbReference type="SAM" id="Phobius"/>
    </source>
</evidence>
<comment type="caution">
    <text evidence="2">The sequence shown here is derived from an EMBL/GenBank/DDBJ whole genome shotgun (WGS) entry which is preliminary data.</text>
</comment>
<dbReference type="RefSeq" id="WP_036164954.1">
    <property type="nucleotide sequence ID" value="NZ_JRKJ01000002.1"/>
</dbReference>